<dbReference type="Gene3D" id="3.50.50.60">
    <property type="entry name" value="FAD/NAD(P)-binding domain"/>
    <property type="match status" value="1"/>
</dbReference>
<evidence type="ECO:0000259" key="1">
    <source>
        <dbReference type="Pfam" id="PF01266"/>
    </source>
</evidence>
<evidence type="ECO:0000313" key="2">
    <source>
        <dbReference type="EMBL" id="SVE35911.1"/>
    </source>
</evidence>
<dbReference type="InterPro" id="IPR006076">
    <property type="entry name" value="FAD-dep_OxRdtase"/>
</dbReference>
<dbReference type="EMBL" id="UINC01211841">
    <property type="protein sequence ID" value="SVE35911.1"/>
    <property type="molecule type" value="Genomic_DNA"/>
</dbReference>
<reference evidence="2" key="1">
    <citation type="submission" date="2018-05" db="EMBL/GenBank/DDBJ databases">
        <authorList>
            <person name="Lanie J.A."/>
            <person name="Ng W.-L."/>
            <person name="Kazmierczak K.M."/>
            <person name="Andrzejewski T.M."/>
            <person name="Davidsen T.M."/>
            <person name="Wayne K.J."/>
            <person name="Tettelin H."/>
            <person name="Glass J.I."/>
            <person name="Rusch D."/>
            <person name="Podicherti R."/>
            <person name="Tsui H.-C.T."/>
            <person name="Winkler M.E."/>
        </authorList>
    </citation>
    <scope>NUCLEOTIDE SEQUENCE</scope>
</reference>
<organism evidence="2">
    <name type="scientific">marine metagenome</name>
    <dbReference type="NCBI Taxonomy" id="408172"/>
    <lineage>
        <taxon>unclassified sequences</taxon>
        <taxon>metagenomes</taxon>
        <taxon>ecological metagenomes</taxon>
    </lineage>
</organism>
<gene>
    <name evidence="2" type="ORF">METZ01_LOCUS488765</name>
</gene>
<proteinExistence type="predicted"/>
<accession>A0A383CUT2</accession>
<dbReference type="SUPFAM" id="SSF51905">
    <property type="entry name" value="FAD/NAD(P)-binding domain"/>
    <property type="match status" value="1"/>
</dbReference>
<protein>
    <recommendedName>
        <fullName evidence="1">FAD dependent oxidoreductase domain-containing protein</fullName>
    </recommendedName>
</protein>
<feature type="non-terminal residue" evidence="2">
    <location>
        <position position="128"/>
    </location>
</feature>
<dbReference type="InterPro" id="IPR036188">
    <property type="entry name" value="FAD/NAD-bd_sf"/>
</dbReference>
<dbReference type="Pfam" id="PF01266">
    <property type="entry name" value="DAO"/>
    <property type="match status" value="1"/>
</dbReference>
<dbReference type="Gene3D" id="3.30.9.10">
    <property type="entry name" value="D-Amino Acid Oxidase, subunit A, domain 2"/>
    <property type="match status" value="1"/>
</dbReference>
<feature type="domain" description="FAD dependent oxidoreductase" evidence="1">
    <location>
        <begin position="5"/>
        <end position="125"/>
    </location>
</feature>
<sequence>MKSHLTIVGFGIVGAMIADTLSDYIDDITIINKNNDKKSASYHSFAWINAFDKSPDYYNKLNLDSMHLWHELYNKNLVSDDEIKFGGDLRLYTNSKRIDYLHKLINSESNHGKEFLDIKKIKDIESNL</sequence>
<name>A0A383CUT2_9ZZZZ</name>
<dbReference type="AlphaFoldDB" id="A0A383CUT2"/>